<name>A0A2Z7D8Y6_9LAMI</name>
<dbReference type="AlphaFoldDB" id="A0A2Z7D8Y6"/>
<reference evidence="1 2" key="1">
    <citation type="journal article" date="2015" name="Proc. Natl. Acad. Sci. U.S.A.">
        <title>The resurrection genome of Boea hygrometrica: A blueprint for survival of dehydration.</title>
        <authorList>
            <person name="Xiao L."/>
            <person name="Yang G."/>
            <person name="Zhang L."/>
            <person name="Yang X."/>
            <person name="Zhao S."/>
            <person name="Ji Z."/>
            <person name="Zhou Q."/>
            <person name="Hu M."/>
            <person name="Wang Y."/>
            <person name="Chen M."/>
            <person name="Xu Y."/>
            <person name="Jin H."/>
            <person name="Xiao X."/>
            <person name="Hu G."/>
            <person name="Bao F."/>
            <person name="Hu Y."/>
            <person name="Wan P."/>
            <person name="Li L."/>
            <person name="Deng X."/>
            <person name="Kuang T."/>
            <person name="Xiang C."/>
            <person name="Zhu J.K."/>
            <person name="Oliver M.J."/>
            <person name="He Y."/>
        </authorList>
    </citation>
    <scope>NUCLEOTIDE SEQUENCE [LARGE SCALE GENOMIC DNA]</scope>
    <source>
        <strain evidence="2">cv. XS01</strain>
    </source>
</reference>
<dbReference type="EMBL" id="KQ988258">
    <property type="protein sequence ID" value="KZV56158.1"/>
    <property type="molecule type" value="Genomic_DNA"/>
</dbReference>
<organism evidence="1 2">
    <name type="scientific">Dorcoceras hygrometricum</name>
    <dbReference type="NCBI Taxonomy" id="472368"/>
    <lineage>
        <taxon>Eukaryota</taxon>
        <taxon>Viridiplantae</taxon>
        <taxon>Streptophyta</taxon>
        <taxon>Embryophyta</taxon>
        <taxon>Tracheophyta</taxon>
        <taxon>Spermatophyta</taxon>
        <taxon>Magnoliopsida</taxon>
        <taxon>eudicotyledons</taxon>
        <taxon>Gunneridae</taxon>
        <taxon>Pentapetalae</taxon>
        <taxon>asterids</taxon>
        <taxon>lamiids</taxon>
        <taxon>Lamiales</taxon>
        <taxon>Gesneriaceae</taxon>
        <taxon>Didymocarpoideae</taxon>
        <taxon>Trichosporeae</taxon>
        <taxon>Loxocarpinae</taxon>
        <taxon>Dorcoceras</taxon>
    </lineage>
</organism>
<keyword evidence="2" id="KW-1185">Reference proteome</keyword>
<protein>
    <submittedName>
        <fullName evidence="1">Armadillo-type fold domain containing protein</fullName>
    </submittedName>
</protein>
<proteinExistence type="predicted"/>
<evidence type="ECO:0000313" key="2">
    <source>
        <dbReference type="Proteomes" id="UP000250235"/>
    </source>
</evidence>
<evidence type="ECO:0000313" key="1">
    <source>
        <dbReference type="EMBL" id="KZV56158.1"/>
    </source>
</evidence>
<dbReference type="Proteomes" id="UP000250235">
    <property type="component" value="Unassembled WGS sequence"/>
</dbReference>
<gene>
    <name evidence="1" type="ORF">F511_29671</name>
</gene>
<sequence>MSASSNFNSHQSQQIFMRHADVTISADSNSTSRSYKSHTQQYQVLRGLIKSVRQEVQIQKTALSLEILEFKKGVRAQNVIFTTYLADIRKEVQEQKAALSQEMDDKFKGVQDQQAALSHDIMEFRVKAQETLIPSPLSCQSLLIISIEVVMPKRGKVVAAEVRSLLLMVVADLVLVMEEADLAEVVGEDLRVKDITKVVDLTKDQEEALDTG</sequence>
<accession>A0A2Z7D8Y6</accession>